<accession>A0A089LQU1</accession>
<keyword evidence="2" id="KW-1185">Reference proteome</keyword>
<evidence type="ECO:0000313" key="2">
    <source>
        <dbReference type="Proteomes" id="UP000029507"/>
    </source>
</evidence>
<protein>
    <submittedName>
        <fullName evidence="1">Uncharacterized protein</fullName>
    </submittedName>
</protein>
<dbReference type="KEGG" id="pste:PSTEL_04300"/>
<dbReference type="OrthoDB" id="2601024at2"/>
<evidence type="ECO:0000313" key="1">
    <source>
        <dbReference type="EMBL" id="AIQ62445.1"/>
    </source>
</evidence>
<dbReference type="RefSeq" id="WP_038693661.1">
    <property type="nucleotide sequence ID" value="NZ_CP009286.1"/>
</dbReference>
<organism evidence="1 2">
    <name type="scientific">Paenibacillus stellifer</name>
    <dbReference type="NCBI Taxonomy" id="169760"/>
    <lineage>
        <taxon>Bacteria</taxon>
        <taxon>Bacillati</taxon>
        <taxon>Bacillota</taxon>
        <taxon>Bacilli</taxon>
        <taxon>Bacillales</taxon>
        <taxon>Paenibacillaceae</taxon>
        <taxon>Paenibacillus</taxon>
    </lineage>
</organism>
<dbReference type="HOGENOM" id="CLU_1531081_0_0_9"/>
<name>A0A089LQU1_9BACL</name>
<dbReference type="STRING" id="169760.PSTEL_04300"/>
<proteinExistence type="predicted"/>
<gene>
    <name evidence="1" type="ORF">PSTEL_04300</name>
</gene>
<dbReference type="EMBL" id="CP009286">
    <property type="protein sequence ID" value="AIQ62445.1"/>
    <property type="molecule type" value="Genomic_DNA"/>
</dbReference>
<sequence length="180" mass="20671">MQTVELTEEILKSTGWAYQFDLSVLANSNEDTINEHTTNVYLSALQALSKQKSKKLLIGPFYFWICQKRILGDNNRFVDGFALIVTPFYQEVVGRDVDPIVETMWKHKGYIRMESAIPILEGAVPLCVFEDGQAIPIELDAALLARLNDTFEEHQYMLSLVNPGMTLRSNPYVEFYRRSR</sequence>
<dbReference type="AlphaFoldDB" id="A0A089LQU1"/>
<reference evidence="1 2" key="1">
    <citation type="submission" date="2014-08" db="EMBL/GenBank/DDBJ databases">
        <title>Comparative genomics of the Paenibacillus odorifer group.</title>
        <authorList>
            <person name="den Bakker H.C."/>
            <person name="Tsai Y.-C."/>
            <person name="Martin N."/>
            <person name="Korlach J."/>
            <person name="Wiedmann M."/>
        </authorList>
    </citation>
    <scope>NUCLEOTIDE SEQUENCE [LARGE SCALE GENOMIC DNA]</scope>
    <source>
        <strain evidence="1 2">DSM 14472</strain>
    </source>
</reference>
<dbReference type="Proteomes" id="UP000029507">
    <property type="component" value="Chromosome"/>
</dbReference>